<protein>
    <submittedName>
        <fullName evidence="7">Cytochrome c</fullName>
    </submittedName>
</protein>
<keyword evidence="8" id="KW-1185">Reference proteome</keyword>
<dbReference type="RefSeq" id="WP_125324599.1">
    <property type="nucleotide sequence ID" value="NZ_CP034328.1"/>
</dbReference>
<dbReference type="InterPro" id="IPR036909">
    <property type="entry name" value="Cyt_c-like_dom_sf"/>
</dbReference>
<keyword evidence="1 4" id="KW-0349">Heme</keyword>
<keyword evidence="3 4" id="KW-0408">Iron</keyword>
<dbReference type="Pfam" id="PF00034">
    <property type="entry name" value="Cytochrom_C"/>
    <property type="match status" value="1"/>
</dbReference>
<dbReference type="Gene3D" id="1.10.760.10">
    <property type="entry name" value="Cytochrome c-like domain"/>
    <property type="match status" value="1"/>
</dbReference>
<proteinExistence type="predicted"/>
<accession>A0A3S8U4A0</accession>
<evidence type="ECO:0000256" key="4">
    <source>
        <dbReference type="PROSITE-ProRule" id="PRU00433"/>
    </source>
</evidence>
<feature type="chain" id="PRO_5019551419" evidence="5">
    <location>
        <begin position="20"/>
        <end position="137"/>
    </location>
</feature>
<dbReference type="PROSITE" id="PS51007">
    <property type="entry name" value="CYTC"/>
    <property type="match status" value="1"/>
</dbReference>
<evidence type="ECO:0000313" key="8">
    <source>
        <dbReference type="Proteomes" id="UP000282002"/>
    </source>
</evidence>
<evidence type="ECO:0000256" key="5">
    <source>
        <dbReference type="SAM" id="SignalP"/>
    </source>
</evidence>
<keyword evidence="5" id="KW-0732">Signal</keyword>
<dbReference type="AlphaFoldDB" id="A0A3S8U4A0"/>
<dbReference type="EMBL" id="CP034328">
    <property type="protein sequence ID" value="AZL58398.1"/>
    <property type="molecule type" value="Genomic_DNA"/>
</dbReference>
<dbReference type="GO" id="GO:0009055">
    <property type="term" value="F:electron transfer activity"/>
    <property type="evidence" value="ECO:0007669"/>
    <property type="project" value="InterPro"/>
</dbReference>
<reference evidence="7 8" key="1">
    <citation type="submission" date="2018-12" db="EMBL/GenBank/DDBJ databases">
        <title>Complete genome sequencing of Tabrizicola sp. K13M18.</title>
        <authorList>
            <person name="Bae J.-W."/>
        </authorList>
    </citation>
    <scope>NUCLEOTIDE SEQUENCE [LARGE SCALE GENOMIC DNA]</scope>
    <source>
        <strain evidence="7 8">K13M18</strain>
    </source>
</reference>
<dbReference type="GO" id="GO:0046872">
    <property type="term" value="F:metal ion binding"/>
    <property type="evidence" value="ECO:0007669"/>
    <property type="project" value="UniProtKB-KW"/>
</dbReference>
<dbReference type="InterPro" id="IPR009056">
    <property type="entry name" value="Cyt_c-like_dom"/>
</dbReference>
<dbReference type="OrthoDB" id="335174at2"/>
<organism evidence="7 8">
    <name type="scientific">Tabrizicola piscis</name>
    <dbReference type="NCBI Taxonomy" id="2494374"/>
    <lineage>
        <taxon>Bacteria</taxon>
        <taxon>Pseudomonadati</taxon>
        <taxon>Pseudomonadota</taxon>
        <taxon>Alphaproteobacteria</taxon>
        <taxon>Rhodobacterales</taxon>
        <taxon>Paracoccaceae</taxon>
        <taxon>Tabrizicola</taxon>
    </lineage>
</organism>
<dbReference type="KEGG" id="taw:EI545_05860"/>
<evidence type="ECO:0000259" key="6">
    <source>
        <dbReference type="PROSITE" id="PS51007"/>
    </source>
</evidence>
<dbReference type="Proteomes" id="UP000282002">
    <property type="component" value="Chromosome"/>
</dbReference>
<evidence type="ECO:0000256" key="1">
    <source>
        <dbReference type="ARBA" id="ARBA00022617"/>
    </source>
</evidence>
<dbReference type="SUPFAM" id="SSF46626">
    <property type="entry name" value="Cytochrome c"/>
    <property type="match status" value="1"/>
</dbReference>
<evidence type="ECO:0000313" key="7">
    <source>
        <dbReference type="EMBL" id="AZL58398.1"/>
    </source>
</evidence>
<feature type="signal peptide" evidence="5">
    <location>
        <begin position="1"/>
        <end position="19"/>
    </location>
</feature>
<gene>
    <name evidence="7" type="ORF">EI545_05860</name>
</gene>
<sequence length="137" mass="14482">MRCTWVAAVLIGLGSMAAAEGEITVGDAMAGEALYREHCAVCHGAEATGDGPMAPVLLIQPADLTTLIDRHGGVFPLERVAARIDGRDPLVSHGSQMPVYGLFFQGKDVALRTDAGQPMLTSQPIADVVAWLRTIQQ</sequence>
<keyword evidence="2 4" id="KW-0479">Metal-binding</keyword>
<feature type="domain" description="Cytochrome c" evidence="6">
    <location>
        <begin position="26"/>
        <end position="136"/>
    </location>
</feature>
<evidence type="ECO:0000256" key="2">
    <source>
        <dbReference type="ARBA" id="ARBA00022723"/>
    </source>
</evidence>
<dbReference type="GO" id="GO:0020037">
    <property type="term" value="F:heme binding"/>
    <property type="evidence" value="ECO:0007669"/>
    <property type="project" value="InterPro"/>
</dbReference>
<evidence type="ECO:0000256" key="3">
    <source>
        <dbReference type="ARBA" id="ARBA00023004"/>
    </source>
</evidence>
<name>A0A3S8U4A0_9RHOB</name>